<evidence type="ECO:0000256" key="3">
    <source>
        <dbReference type="ARBA" id="ARBA00022857"/>
    </source>
</evidence>
<organism evidence="12 13">
    <name type="scientific">Halalkalibacter akibai (strain ATCC 43226 / DSM 21942 / CIP 109018 / JCM 9157 / 1139)</name>
    <name type="common">Bacillus akibai</name>
    <dbReference type="NCBI Taxonomy" id="1236973"/>
    <lineage>
        <taxon>Bacteria</taxon>
        <taxon>Bacillati</taxon>
        <taxon>Bacillota</taxon>
        <taxon>Bacilli</taxon>
        <taxon>Bacillales</taxon>
        <taxon>Bacillaceae</taxon>
        <taxon>Halalkalibacter</taxon>
    </lineage>
</organism>
<evidence type="ECO:0000256" key="6">
    <source>
        <dbReference type="HAMAP-Rule" id="MF_01925"/>
    </source>
</evidence>
<dbReference type="GO" id="GO:0005737">
    <property type="term" value="C:cytoplasm"/>
    <property type="evidence" value="ECO:0007669"/>
    <property type="project" value="UniProtKB-SubCell"/>
</dbReference>
<feature type="domain" description="Pyrroline-5-carboxylate reductase dimerisation" evidence="11">
    <location>
        <begin position="163"/>
        <end position="265"/>
    </location>
</feature>
<dbReference type="PANTHER" id="PTHR11645">
    <property type="entry name" value="PYRROLINE-5-CARBOXYLATE REDUCTASE"/>
    <property type="match status" value="1"/>
</dbReference>
<dbReference type="InterPro" id="IPR028939">
    <property type="entry name" value="P5C_Rdtase_cat_N"/>
</dbReference>
<dbReference type="PANTHER" id="PTHR11645:SF49">
    <property type="entry name" value="PYRROLINE-5-CARBOXYLATE REDUCTASE 1"/>
    <property type="match status" value="1"/>
</dbReference>
<evidence type="ECO:0000256" key="4">
    <source>
        <dbReference type="ARBA" id="ARBA00023002"/>
    </source>
</evidence>
<evidence type="ECO:0000313" key="12">
    <source>
        <dbReference type="EMBL" id="GAE36419.1"/>
    </source>
</evidence>
<feature type="domain" description="Pyrroline-5-carboxylate reductase catalytic N-terminal" evidence="10">
    <location>
        <begin position="7"/>
        <end position="100"/>
    </location>
</feature>
<evidence type="ECO:0000256" key="8">
    <source>
        <dbReference type="PIRSR" id="PIRSR000193-1"/>
    </source>
</evidence>
<dbReference type="eggNOG" id="COG0345">
    <property type="taxonomic scope" value="Bacteria"/>
</dbReference>
<feature type="binding site" evidence="8">
    <location>
        <begin position="71"/>
        <end position="74"/>
    </location>
    <ligand>
        <name>NADP(+)</name>
        <dbReference type="ChEBI" id="CHEBI:58349"/>
    </ligand>
</feature>
<comment type="similarity">
    <text evidence="1 6 9">Belongs to the pyrroline-5-carboxylate reductase family.</text>
</comment>
<dbReference type="PIRSF" id="PIRSF000193">
    <property type="entry name" value="Pyrrol-5-carb_rd"/>
    <property type="match status" value="1"/>
</dbReference>
<keyword evidence="6" id="KW-0963">Cytoplasm</keyword>
<accession>W4QYR6</accession>
<dbReference type="RefSeq" id="WP_035666397.1">
    <property type="nucleotide sequence ID" value="NZ_BAUV01000034.1"/>
</dbReference>
<dbReference type="Pfam" id="PF14748">
    <property type="entry name" value="P5CR_dimer"/>
    <property type="match status" value="1"/>
</dbReference>
<evidence type="ECO:0000259" key="10">
    <source>
        <dbReference type="Pfam" id="PF03807"/>
    </source>
</evidence>
<evidence type="ECO:0000256" key="9">
    <source>
        <dbReference type="RuleBase" id="RU003903"/>
    </source>
</evidence>
<comment type="subcellular location">
    <subcellularLocation>
        <location evidence="6">Cytoplasm</location>
    </subcellularLocation>
</comment>
<name>W4QYR6_HALA3</name>
<dbReference type="InterPro" id="IPR029036">
    <property type="entry name" value="P5CR_dimer"/>
</dbReference>
<keyword evidence="13" id="KW-1185">Reference proteome</keyword>
<dbReference type="Pfam" id="PF03807">
    <property type="entry name" value="F420_oxidored"/>
    <property type="match status" value="1"/>
</dbReference>
<dbReference type="STRING" id="1236973.JCM9157_3599"/>
<reference evidence="12 13" key="1">
    <citation type="journal article" date="2014" name="Genome Announc.">
        <title>Draft Genome Sequences of Three Alkaliphilic Bacillus Strains, Bacillus wakoensis JCM 9140T, Bacillus akibai JCM 9157T, and Bacillus hemicellulosilyticus JCM 9152T.</title>
        <authorList>
            <person name="Yuki M."/>
            <person name="Oshima K."/>
            <person name="Suda W."/>
            <person name="Oshida Y."/>
            <person name="Kitamura K."/>
            <person name="Iida T."/>
            <person name="Hattori M."/>
            <person name="Ohkuma M."/>
        </authorList>
    </citation>
    <scope>NUCLEOTIDE SEQUENCE [LARGE SCALE GENOMIC DNA]</scope>
    <source>
        <strain evidence="12 13">JCM 9157</strain>
    </source>
</reference>
<comment type="catalytic activity">
    <reaction evidence="6 9">
        <text>L-proline + NADP(+) = (S)-1-pyrroline-5-carboxylate + NADPH + 2 H(+)</text>
        <dbReference type="Rhea" id="RHEA:14109"/>
        <dbReference type="ChEBI" id="CHEBI:15378"/>
        <dbReference type="ChEBI" id="CHEBI:17388"/>
        <dbReference type="ChEBI" id="CHEBI:57783"/>
        <dbReference type="ChEBI" id="CHEBI:58349"/>
        <dbReference type="ChEBI" id="CHEBI:60039"/>
        <dbReference type="EC" id="1.5.1.2"/>
    </reaction>
</comment>
<evidence type="ECO:0000256" key="5">
    <source>
        <dbReference type="ARBA" id="ARBA00058118"/>
    </source>
</evidence>
<dbReference type="AlphaFoldDB" id="W4QYR6"/>
<evidence type="ECO:0000259" key="11">
    <source>
        <dbReference type="Pfam" id="PF14748"/>
    </source>
</evidence>
<dbReference type="UniPathway" id="UPA00098">
    <property type="reaction ID" value="UER00361"/>
</dbReference>
<comment type="pathway">
    <text evidence="6 9">Amino-acid biosynthesis; L-proline biosynthesis; L-proline from L-glutamate 5-semialdehyde: step 1/1.</text>
</comment>
<dbReference type="EC" id="1.5.1.2" evidence="6 7"/>
<comment type="caution">
    <text evidence="12">The sequence shown here is derived from an EMBL/GenBank/DDBJ whole genome shotgun (WGS) entry which is preliminary data.</text>
</comment>
<keyword evidence="4 6" id="KW-0560">Oxidoreductase</keyword>
<evidence type="ECO:0000313" key="13">
    <source>
        <dbReference type="Proteomes" id="UP000018896"/>
    </source>
</evidence>
<dbReference type="SUPFAM" id="SSF51735">
    <property type="entry name" value="NAD(P)-binding Rossmann-fold domains"/>
    <property type="match status" value="1"/>
</dbReference>
<dbReference type="InterPro" id="IPR053790">
    <property type="entry name" value="P5CR-like_CS"/>
</dbReference>
<feature type="binding site" evidence="8">
    <location>
        <begin position="10"/>
        <end position="15"/>
    </location>
    <ligand>
        <name>NADP(+)</name>
        <dbReference type="ChEBI" id="CHEBI:58349"/>
    </ligand>
</feature>
<comment type="function">
    <text evidence="5 6">Catalyzes the reduction of 1-pyrroline-5-carboxylate (PCA) to L-proline.</text>
</comment>
<dbReference type="FunFam" id="1.10.3730.10:FF:000001">
    <property type="entry name" value="Pyrroline-5-carboxylate reductase"/>
    <property type="match status" value="1"/>
</dbReference>
<dbReference type="InterPro" id="IPR000304">
    <property type="entry name" value="Pyrroline-COOH_reductase"/>
</dbReference>
<dbReference type="Proteomes" id="UP000018896">
    <property type="component" value="Unassembled WGS sequence"/>
</dbReference>
<proteinExistence type="inferred from homology"/>
<evidence type="ECO:0000256" key="1">
    <source>
        <dbReference type="ARBA" id="ARBA00005525"/>
    </source>
</evidence>
<dbReference type="Gene3D" id="1.10.3730.10">
    <property type="entry name" value="ProC C-terminal domain-like"/>
    <property type="match status" value="1"/>
</dbReference>
<dbReference type="NCBIfam" id="TIGR00112">
    <property type="entry name" value="proC"/>
    <property type="match status" value="1"/>
</dbReference>
<dbReference type="InterPro" id="IPR036291">
    <property type="entry name" value="NAD(P)-bd_dom_sf"/>
</dbReference>
<dbReference type="PROSITE" id="PS00521">
    <property type="entry name" value="P5CR"/>
    <property type="match status" value="1"/>
</dbReference>
<dbReference type="Gene3D" id="3.40.50.720">
    <property type="entry name" value="NAD(P)-binding Rossmann-like Domain"/>
    <property type="match status" value="1"/>
</dbReference>
<keyword evidence="3 6" id="KW-0521">NADP</keyword>
<dbReference type="GO" id="GO:0055129">
    <property type="term" value="P:L-proline biosynthetic process"/>
    <property type="evidence" value="ECO:0007669"/>
    <property type="project" value="UniProtKB-UniRule"/>
</dbReference>
<gene>
    <name evidence="6" type="primary">proC</name>
    <name evidence="12" type="ORF">JCM9157_3599</name>
</gene>
<evidence type="ECO:0000256" key="7">
    <source>
        <dbReference type="NCBIfam" id="TIGR00112"/>
    </source>
</evidence>
<protein>
    <recommendedName>
        <fullName evidence="6 7">Pyrroline-5-carboxylate reductase</fullName>
        <shortName evidence="6">P5C reductase</shortName>
        <shortName evidence="6">P5CR</shortName>
        <ecNumber evidence="6 7">1.5.1.2</ecNumber>
    </recommendedName>
    <alternativeName>
        <fullName evidence="6">PCA reductase</fullName>
    </alternativeName>
</protein>
<dbReference type="HAMAP" id="MF_01925">
    <property type="entry name" value="P5C_reductase"/>
    <property type="match status" value="1"/>
</dbReference>
<keyword evidence="6 9" id="KW-0028">Amino-acid biosynthesis</keyword>
<dbReference type="OrthoDB" id="9805754at2"/>
<dbReference type="GO" id="GO:0004735">
    <property type="term" value="F:pyrroline-5-carboxylate reductase activity"/>
    <property type="evidence" value="ECO:0007669"/>
    <property type="project" value="UniProtKB-UniRule"/>
</dbReference>
<evidence type="ECO:0000256" key="2">
    <source>
        <dbReference type="ARBA" id="ARBA00022650"/>
    </source>
</evidence>
<dbReference type="EMBL" id="BAUV01000034">
    <property type="protein sequence ID" value="GAE36419.1"/>
    <property type="molecule type" value="Genomic_DNA"/>
</dbReference>
<keyword evidence="2 6" id="KW-0641">Proline biosynthesis</keyword>
<sequence length="269" mass="28968">MNKSIHILFIGAGRMAEAIFSGILQKEKNFAITVANQKDAERLTYLKEQYQIEVTSDWSKSVETSDIILLACPPSAHEKVLATLNPLIKPNQLVITVAAGIGPSYLEKALPAKTSVAWLMPNTAADVGRSMSIYALGNYMTGEQTELFTKIVGAIGPAEQVTEQQVHDLTAITGSAPAFLYYFVEALEAAALSYGITKEQARKLVLEMVIGSAAMLDKHRDPAKLREQVTSPGGATAAGIATLDEQHFFSLLESAVTATNNRAKEQGKA</sequence>
<dbReference type="InterPro" id="IPR008927">
    <property type="entry name" value="6-PGluconate_DH-like_C_sf"/>
</dbReference>
<comment type="catalytic activity">
    <reaction evidence="6">
        <text>L-proline + NAD(+) = (S)-1-pyrroline-5-carboxylate + NADH + 2 H(+)</text>
        <dbReference type="Rhea" id="RHEA:14105"/>
        <dbReference type="ChEBI" id="CHEBI:15378"/>
        <dbReference type="ChEBI" id="CHEBI:17388"/>
        <dbReference type="ChEBI" id="CHEBI:57540"/>
        <dbReference type="ChEBI" id="CHEBI:57945"/>
        <dbReference type="ChEBI" id="CHEBI:60039"/>
        <dbReference type="EC" id="1.5.1.2"/>
    </reaction>
</comment>
<dbReference type="SUPFAM" id="SSF48179">
    <property type="entry name" value="6-phosphogluconate dehydrogenase C-terminal domain-like"/>
    <property type="match status" value="1"/>
</dbReference>